<evidence type="ECO:0000256" key="2">
    <source>
        <dbReference type="ARBA" id="ARBA00023136"/>
    </source>
</evidence>
<dbReference type="GO" id="GO:0019867">
    <property type="term" value="C:outer membrane"/>
    <property type="evidence" value="ECO:0007669"/>
    <property type="project" value="InterPro"/>
</dbReference>
<evidence type="ECO:0000259" key="5">
    <source>
        <dbReference type="SMART" id="SM00965"/>
    </source>
</evidence>
<evidence type="ECO:0000313" key="7">
    <source>
        <dbReference type="Proteomes" id="UP000307956"/>
    </source>
</evidence>
<dbReference type="AlphaFoldDB" id="A0A4S4AKX5"/>
<dbReference type="SUPFAM" id="SSF56935">
    <property type="entry name" value="Porins"/>
    <property type="match status" value="1"/>
</dbReference>
<sequence>MTNRAIHTSRRAGKPQPEEETPNLRPAPLVLAVHLALVGGAMAAACWSTAAHAQSADTPKASADATKHYDIPAGPLGSVMSKFASISGVLLAGSSELVQGRNSPGLSGTYTTEGAIEALLSGTGLDAVRQSNGAYTLVEAPTAAAAGNPSSESTLPVVKVTAKSVRNGTTEGTGSFTAHSMSSATHLPLTMRETPQSVTVLTSARIEADNLVDLVDVAKATPGLSLSSSEVRPVLQSRGYTVESVT</sequence>
<keyword evidence="7" id="KW-1185">Reference proteome</keyword>
<proteinExistence type="predicted"/>
<dbReference type="SMART" id="SM00965">
    <property type="entry name" value="STN"/>
    <property type="match status" value="1"/>
</dbReference>
<accession>A0A4S4AKX5</accession>
<keyword evidence="2" id="KW-0472">Membrane</keyword>
<dbReference type="OrthoDB" id="174652at2"/>
<dbReference type="Proteomes" id="UP000307956">
    <property type="component" value="Unassembled WGS sequence"/>
</dbReference>
<evidence type="ECO:0000256" key="4">
    <source>
        <dbReference type="SAM" id="MobiDB-lite"/>
    </source>
</evidence>
<keyword evidence="1" id="KW-0813">Transport</keyword>
<protein>
    <submittedName>
        <fullName evidence="6">TonB-dependent receptor</fullName>
    </submittedName>
</protein>
<evidence type="ECO:0000256" key="3">
    <source>
        <dbReference type="ARBA" id="ARBA00023237"/>
    </source>
</evidence>
<gene>
    <name evidence="6" type="ORF">E6O51_14535</name>
</gene>
<dbReference type="Gene3D" id="3.55.50.30">
    <property type="match status" value="1"/>
</dbReference>
<reference evidence="6 7" key="1">
    <citation type="submission" date="2019-04" db="EMBL/GenBank/DDBJ databases">
        <title>Azoarcus rhizosphaerae sp. nov. isolated from rhizosphere of Ficus religiosa.</title>
        <authorList>
            <person name="Lin S.-Y."/>
            <person name="Hameed A."/>
            <person name="Hsu Y.-H."/>
            <person name="Young C.-C."/>
        </authorList>
    </citation>
    <scope>NUCLEOTIDE SEQUENCE [LARGE SCALE GENOMIC DNA]</scope>
    <source>
        <strain evidence="6 7">CC-YHH848</strain>
    </source>
</reference>
<dbReference type="Pfam" id="PF07660">
    <property type="entry name" value="STN"/>
    <property type="match status" value="1"/>
</dbReference>
<dbReference type="InterPro" id="IPR037066">
    <property type="entry name" value="Plug_dom_sf"/>
</dbReference>
<keyword evidence="3" id="KW-0998">Cell outer membrane</keyword>
<dbReference type="EMBL" id="SSOD01000012">
    <property type="protein sequence ID" value="THF60145.1"/>
    <property type="molecule type" value="Genomic_DNA"/>
</dbReference>
<name>A0A4S4AKX5_9RHOO</name>
<feature type="domain" description="Secretin/TonB short N-terminal" evidence="5">
    <location>
        <begin position="89"/>
        <end position="140"/>
    </location>
</feature>
<dbReference type="RefSeq" id="WP_136385727.1">
    <property type="nucleotide sequence ID" value="NZ_SSOD01000012.1"/>
</dbReference>
<organism evidence="6 7">
    <name type="scientific">Pseudothauera rhizosphaerae</name>
    <dbReference type="NCBI Taxonomy" id="2565932"/>
    <lineage>
        <taxon>Bacteria</taxon>
        <taxon>Pseudomonadati</taxon>
        <taxon>Pseudomonadota</taxon>
        <taxon>Betaproteobacteria</taxon>
        <taxon>Rhodocyclales</taxon>
        <taxon>Zoogloeaceae</taxon>
        <taxon>Pseudothauera</taxon>
    </lineage>
</organism>
<feature type="region of interest" description="Disordered" evidence="4">
    <location>
        <begin position="1"/>
        <end position="25"/>
    </location>
</feature>
<dbReference type="Gene3D" id="2.170.130.10">
    <property type="entry name" value="TonB-dependent receptor, plug domain"/>
    <property type="match status" value="1"/>
</dbReference>
<keyword evidence="6" id="KW-0675">Receptor</keyword>
<comment type="caution">
    <text evidence="6">The sequence shown here is derived from an EMBL/GenBank/DDBJ whole genome shotgun (WGS) entry which is preliminary data.</text>
</comment>
<evidence type="ECO:0000256" key="1">
    <source>
        <dbReference type="ARBA" id="ARBA00022448"/>
    </source>
</evidence>
<evidence type="ECO:0000313" key="6">
    <source>
        <dbReference type="EMBL" id="THF60145.1"/>
    </source>
</evidence>
<dbReference type="InterPro" id="IPR011662">
    <property type="entry name" value="Secretin/TonB_short_N"/>
</dbReference>